<evidence type="ECO:0000256" key="3">
    <source>
        <dbReference type="ARBA" id="ARBA00022448"/>
    </source>
</evidence>
<evidence type="ECO:0000256" key="5">
    <source>
        <dbReference type="ARBA" id="ARBA00022692"/>
    </source>
</evidence>
<feature type="transmembrane region" description="Helical" evidence="9">
    <location>
        <begin position="352"/>
        <end position="375"/>
    </location>
</feature>
<keyword evidence="7 9" id="KW-0472">Membrane</keyword>
<dbReference type="Proteomes" id="UP000199086">
    <property type="component" value="Unassembled WGS sequence"/>
</dbReference>
<dbReference type="SUPFAM" id="SSF103473">
    <property type="entry name" value="MFS general substrate transporter"/>
    <property type="match status" value="1"/>
</dbReference>
<feature type="transmembrane region" description="Helical" evidence="9">
    <location>
        <begin position="387"/>
        <end position="405"/>
    </location>
</feature>
<evidence type="ECO:0000256" key="8">
    <source>
        <dbReference type="SAM" id="MobiDB-lite"/>
    </source>
</evidence>
<evidence type="ECO:0000256" key="1">
    <source>
        <dbReference type="ARBA" id="ARBA00004651"/>
    </source>
</evidence>
<dbReference type="Gene3D" id="1.20.1250.20">
    <property type="entry name" value="MFS general substrate transporter like domains"/>
    <property type="match status" value="1"/>
</dbReference>
<evidence type="ECO:0000256" key="6">
    <source>
        <dbReference type="ARBA" id="ARBA00022989"/>
    </source>
</evidence>
<evidence type="ECO:0000259" key="10">
    <source>
        <dbReference type="PROSITE" id="PS50850"/>
    </source>
</evidence>
<feature type="transmembrane region" description="Helical" evidence="9">
    <location>
        <begin position="162"/>
        <end position="182"/>
    </location>
</feature>
<feature type="transmembrane region" description="Helical" evidence="9">
    <location>
        <begin position="189"/>
        <end position="210"/>
    </location>
</feature>
<feature type="transmembrane region" description="Helical" evidence="9">
    <location>
        <begin position="250"/>
        <end position="272"/>
    </location>
</feature>
<dbReference type="EMBL" id="FMYF01000004">
    <property type="protein sequence ID" value="SDB83313.1"/>
    <property type="molecule type" value="Genomic_DNA"/>
</dbReference>
<feature type="transmembrane region" description="Helical" evidence="9">
    <location>
        <begin position="67"/>
        <end position="90"/>
    </location>
</feature>
<dbReference type="RefSeq" id="WP_092608630.1">
    <property type="nucleotide sequence ID" value="NZ_FMYF01000004.1"/>
</dbReference>
<feature type="region of interest" description="Disordered" evidence="8">
    <location>
        <begin position="1"/>
        <end position="23"/>
    </location>
</feature>
<dbReference type="STRING" id="1577474.GA0111570_104121"/>
<keyword evidence="5 9" id="KW-0812">Transmembrane</keyword>
<organism evidence="11 12">
    <name type="scientific">Raineyella antarctica</name>
    <dbReference type="NCBI Taxonomy" id="1577474"/>
    <lineage>
        <taxon>Bacteria</taxon>
        <taxon>Bacillati</taxon>
        <taxon>Actinomycetota</taxon>
        <taxon>Actinomycetes</taxon>
        <taxon>Propionibacteriales</taxon>
        <taxon>Propionibacteriaceae</taxon>
        <taxon>Raineyella</taxon>
    </lineage>
</organism>
<feature type="transmembrane region" description="Helical" evidence="9">
    <location>
        <begin position="102"/>
        <end position="122"/>
    </location>
</feature>
<dbReference type="InterPro" id="IPR036259">
    <property type="entry name" value="MFS_trans_sf"/>
</dbReference>
<evidence type="ECO:0000313" key="12">
    <source>
        <dbReference type="Proteomes" id="UP000199086"/>
    </source>
</evidence>
<feature type="transmembrane region" description="Helical" evidence="9">
    <location>
        <begin position="458"/>
        <end position="475"/>
    </location>
</feature>
<dbReference type="PANTHER" id="PTHR42718:SF9">
    <property type="entry name" value="MAJOR FACILITATOR SUPERFAMILY MULTIDRUG TRANSPORTER MFSC"/>
    <property type="match status" value="1"/>
</dbReference>
<keyword evidence="4" id="KW-1003">Cell membrane</keyword>
<evidence type="ECO:0000256" key="9">
    <source>
        <dbReference type="SAM" id="Phobius"/>
    </source>
</evidence>
<keyword evidence="12" id="KW-1185">Reference proteome</keyword>
<accession>A0A1G6GNA5</accession>
<name>A0A1G6GNA5_9ACTN</name>
<dbReference type="AlphaFoldDB" id="A0A1G6GNA5"/>
<keyword evidence="3" id="KW-0813">Transport</keyword>
<dbReference type="PROSITE" id="PS50850">
    <property type="entry name" value="MFS"/>
    <property type="match status" value="1"/>
</dbReference>
<keyword evidence="6 9" id="KW-1133">Transmembrane helix</keyword>
<dbReference type="NCBIfam" id="TIGR00711">
    <property type="entry name" value="efflux_EmrB"/>
    <property type="match status" value="1"/>
</dbReference>
<dbReference type="Gene3D" id="1.20.1720.10">
    <property type="entry name" value="Multidrug resistance protein D"/>
    <property type="match status" value="1"/>
</dbReference>
<proteinExistence type="inferred from homology"/>
<sequence>MDDQSRIPDETANGGPTHNRPLQSRAQKVIEDIVFEQPASVSELTEHEVEQIEPEHITGRVTATISVLVLAALVAMLNETALSVALPAVMADLNVVASTAQWLTTGFMLVMAIVIPTTGFLLQRFTTRALFGAAIVVFLAGTVLAAFAPSFGWLLIARFLQAGGTAVILPQLMATTLTAVPVKHRGTVMGLNSVVISAAPALGPTMSGFVVDALGWRWLFGIMAPIALVLLIAGLVILRTDGDTRKAPFDVPSVILAALGFGGLVYGLSSIGAVLNGAWVPLVVLVIGLAALVVFVNRQLQLQRRTGAALLDLAPFSVPTFRWSVIIVVIAMATMLGTVMVLPIHLQLGMGVSTMLTGLLLLPGGLIQGVISPAAGKLYDVFGPRPLVIPGVVLLAVGQFWMSTIGTQTPLWYVVSAHVLFCIGMAAVMTPLMTVSLSSLPRHLYGHGSAIMNTLQQLAGAAGTAILIAAMSLGAARAATGGAEAATAQATGTQLAFIVGGIIALVAVAVSPLVKRLPVAPSAAPAEASAAEDQTESVSVNA</sequence>
<dbReference type="OrthoDB" id="9812221at2"/>
<comment type="subcellular location">
    <subcellularLocation>
        <location evidence="1">Cell membrane</location>
        <topology evidence="1">Multi-pass membrane protein</topology>
    </subcellularLocation>
</comment>
<evidence type="ECO:0000256" key="4">
    <source>
        <dbReference type="ARBA" id="ARBA00022475"/>
    </source>
</evidence>
<dbReference type="Pfam" id="PF07690">
    <property type="entry name" value="MFS_1"/>
    <property type="match status" value="1"/>
</dbReference>
<comment type="similarity">
    <text evidence="2">Belongs to the major facilitator superfamily. EmrB family.</text>
</comment>
<protein>
    <submittedName>
        <fullName evidence="11">MFS transporter, DHA2 family, lincomycin resistance protein</fullName>
    </submittedName>
</protein>
<gene>
    <name evidence="11" type="ORF">GA0111570_104121</name>
</gene>
<dbReference type="GO" id="GO:0022857">
    <property type="term" value="F:transmembrane transporter activity"/>
    <property type="evidence" value="ECO:0007669"/>
    <property type="project" value="InterPro"/>
</dbReference>
<feature type="transmembrane region" description="Helical" evidence="9">
    <location>
        <begin position="323"/>
        <end position="346"/>
    </location>
</feature>
<feature type="transmembrane region" description="Helical" evidence="9">
    <location>
        <begin position="411"/>
        <end position="437"/>
    </location>
</feature>
<feature type="transmembrane region" description="Helical" evidence="9">
    <location>
        <begin position="129"/>
        <end position="156"/>
    </location>
</feature>
<evidence type="ECO:0000313" key="11">
    <source>
        <dbReference type="EMBL" id="SDB83313.1"/>
    </source>
</evidence>
<feature type="compositionally biased region" description="Polar residues" evidence="8">
    <location>
        <begin position="14"/>
        <end position="23"/>
    </location>
</feature>
<feature type="transmembrane region" description="Helical" evidence="9">
    <location>
        <begin position="495"/>
        <end position="514"/>
    </location>
</feature>
<dbReference type="InterPro" id="IPR011701">
    <property type="entry name" value="MFS"/>
</dbReference>
<dbReference type="InterPro" id="IPR020846">
    <property type="entry name" value="MFS_dom"/>
</dbReference>
<feature type="domain" description="Major facilitator superfamily (MFS) profile" evidence="10">
    <location>
        <begin position="64"/>
        <end position="519"/>
    </location>
</feature>
<feature type="transmembrane region" description="Helical" evidence="9">
    <location>
        <begin position="278"/>
        <end position="296"/>
    </location>
</feature>
<feature type="transmembrane region" description="Helical" evidence="9">
    <location>
        <begin position="216"/>
        <end position="238"/>
    </location>
</feature>
<dbReference type="InterPro" id="IPR004638">
    <property type="entry name" value="EmrB-like"/>
</dbReference>
<evidence type="ECO:0000256" key="7">
    <source>
        <dbReference type="ARBA" id="ARBA00023136"/>
    </source>
</evidence>
<evidence type="ECO:0000256" key="2">
    <source>
        <dbReference type="ARBA" id="ARBA00008537"/>
    </source>
</evidence>
<dbReference type="PANTHER" id="PTHR42718">
    <property type="entry name" value="MAJOR FACILITATOR SUPERFAMILY MULTIDRUG TRANSPORTER MFSC"/>
    <property type="match status" value="1"/>
</dbReference>
<reference evidence="11 12" key="1">
    <citation type="submission" date="2016-06" db="EMBL/GenBank/DDBJ databases">
        <authorList>
            <person name="Olsen C.W."/>
            <person name="Carey S."/>
            <person name="Hinshaw L."/>
            <person name="Karasin A.I."/>
        </authorList>
    </citation>
    <scope>NUCLEOTIDE SEQUENCE [LARGE SCALE GENOMIC DNA]</scope>
    <source>
        <strain evidence="11 12">LZ-22</strain>
    </source>
</reference>
<dbReference type="CDD" id="cd17503">
    <property type="entry name" value="MFS_LmrB_MDR_like"/>
    <property type="match status" value="1"/>
</dbReference>
<dbReference type="GO" id="GO:0005886">
    <property type="term" value="C:plasma membrane"/>
    <property type="evidence" value="ECO:0007669"/>
    <property type="project" value="UniProtKB-SubCell"/>
</dbReference>